<proteinExistence type="predicted"/>
<sequence>MLVFLEGKMVLQKFLLEAKPMNPDLGDKMKLLENARIMTPSNARITERRYGKPSREFYMTSCPVGEAINAKLLKRVNQYLFGLLSAAQAS</sequence>
<gene>
    <name evidence="1" type="ORF">AVEN_124269_1</name>
</gene>
<dbReference type="EMBL" id="BGPR01068340">
    <property type="protein sequence ID" value="GBO42305.1"/>
    <property type="molecule type" value="Genomic_DNA"/>
</dbReference>
<comment type="caution">
    <text evidence="1">The sequence shown here is derived from an EMBL/GenBank/DDBJ whole genome shotgun (WGS) entry which is preliminary data.</text>
</comment>
<name>A0A4Y2WY17_ARAVE</name>
<evidence type="ECO:0000313" key="1">
    <source>
        <dbReference type="EMBL" id="GBO42305.1"/>
    </source>
</evidence>
<organism evidence="1 2">
    <name type="scientific">Araneus ventricosus</name>
    <name type="common">Orbweaver spider</name>
    <name type="synonym">Epeira ventricosa</name>
    <dbReference type="NCBI Taxonomy" id="182803"/>
    <lineage>
        <taxon>Eukaryota</taxon>
        <taxon>Metazoa</taxon>
        <taxon>Ecdysozoa</taxon>
        <taxon>Arthropoda</taxon>
        <taxon>Chelicerata</taxon>
        <taxon>Arachnida</taxon>
        <taxon>Araneae</taxon>
        <taxon>Araneomorphae</taxon>
        <taxon>Entelegynae</taxon>
        <taxon>Araneoidea</taxon>
        <taxon>Araneidae</taxon>
        <taxon>Araneus</taxon>
    </lineage>
</organism>
<protein>
    <submittedName>
        <fullName evidence="1">Uncharacterized protein</fullName>
    </submittedName>
</protein>
<evidence type="ECO:0000313" key="2">
    <source>
        <dbReference type="Proteomes" id="UP000499080"/>
    </source>
</evidence>
<accession>A0A4Y2WY17</accession>
<dbReference type="Proteomes" id="UP000499080">
    <property type="component" value="Unassembled WGS sequence"/>
</dbReference>
<reference evidence="1 2" key="1">
    <citation type="journal article" date="2019" name="Sci. Rep.">
        <title>Orb-weaving spider Araneus ventricosus genome elucidates the spidroin gene catalogue.</title>
        <authorList>
            <person name="Kono N."/>
            <person name="Nakamura H."/>
            <person name="Ohtoshi R."/>
            <person name="Moran D.A.P."/>
            <person name="Shinohara A."/>
            <person name="Yoshida Y."/>
            <person name="Fujiwara M."/>
            <person name="Mori M."/>
            <person name="Tomita M."/>
            <person name="Arakawa K."/>
        </authorList>
    </citation>
    <scope>NUCLEOTIDE SEQUENCE [LARGE SCALE GENOMIC DNA]</scope>
</reference>
<dbReference type="AlphaFoldDB" id="A0A4Y2WY17"/>
<keyword evidence="2" id="KW-1185">Reference proteome</keyword>